<dbReference type="EMBL" id="GGFL01008201">
    <property type="protein sequence ID" value="MBW72379.1"/>
    <property type="molecule type" value="Transcribed_RNA"/>
</dbReference>
<evidence type="ECO:0000256" key="1">
    <source>
        <dbReference type="SAM" id="Phobius"/>
    </source>
</evidence>
<keyword evidence="1" id="KW-0472">Membrane</keyword>
<proteinExistence type="predicted"/>
<protein>
    <submittedName>
        <fullName evidence="2">Putative secreted protein</fullName>
    </submittedName>
</protein>
<reference evidence="2" key="1">
    <citation type="submission" date="2018-01" db="EMBL/GenBank/DDBJ databases">
        <title>An insight into the sialome of Amazonian anophelines.</title>
        <authorList>
            <person name="Ribeiro J.M."/>
            <person name="Scarpassa V."/>
            <person name="Calvo E."/>
        </authorList>
    </citation>
    <scope>NUCLEOTIDE SEQUENCE</scope>
</reference>
<keyword evidence="1" id="KW-0812">Transmembrane</keyword>
<feature type="transmembrane region" description="Helical" evidence="1">
    <location>
        <begin position="7"/>
        <end position="24"/>
    </location>
</feature>
<sequence length="81" mass="9691">MCPNKTVYLLVCCLQCYLFTHGWYCSLFKCFRHFTGSQVSFFQLPSLLEKSASIPVLTDWNHRLQLGDWFSKYFDNYLRYA</sequence>
<name>A0A2M4D4B7_ANODA</name>
<accession>A0A2M4D4B7</accession>
<dbReference type="AlphaFoldDB" id="A0A2M4D4B7"/>
<organism evidence="2">
    <name type="scientific">Anopheles darlingi</name>
    <name type="common">Mosquito</name>
    <dbReference type="NCBI Taxonomy" id="43151"/>
    <lineage>
        <taxon>Eukaryota</taxon>
        <taxon>Metazoa</taxon>
        <taxon>Ecdysozoa</taxon>
        <taxon>Arthropoda</taxon>
        <taxon>Hexapoda</taxon>
        <taxon>Insecta</taxon>
        <taxon>Pterygota</taxon>
        <taxon>Neoptera</taxon>
        <taxon>Endopterygota</taxon>
        <taxon>Diptera</taxon>
        <taxon>Nematocera</taxon>
        <taxon>Culicoidea</taxon>
        <taxon>Culicidae</taxon>
        <taxon>Anophelinae</taxon>
        <taxon>Anopheles</taxon>
    </lineage>
</organism>
<evidence type="ECO:0000313" key="2">
    <source>
        <dbReference type="EMBL" id="MBW72379.1"/>
    </source>
</evidence>
<keyword evidence="1" id="KW-1133">Transmembrane helix</keyword>